<organism evidence="1 2">
    <name type="scientific">Cucurbita argyrosperma subsp. sororia</name>
    <dbReference type="NCBI Taxonomy" id="37648"/>
    <lineage>
        <taxon>Eukaryota</taxon>
        <taxon>Viridiplantae</taxon>
        <taxon>Streptophyta</taxon>
        <taxon>Embryophyta</taxon>
        <taxon>Tracheophyta</taxon>
        <taxon>Spermatophyta</taxon>
        <taxon>Magnoliopsida</taxon>
        <taxon>eudicotyledons</taxon>
        <taxon>Gunneridae</taxon>
        <taxon>Pentapetalae</taxon>
        <taxon>rosids</taxon>
        <taxon>fabids</taxon>
        <taxon>Cucurbitales</taxon>
        <taxon>Cucurbitaceae</taxon>
        <taxon>Cucurbiteae</taxon>
        <taxon>Cucurbita</taxon>
    </lineage>
</organism>
<proteinExistence type="predicted"/>
<feature type="non-terminal residue" evidence="1">
    <location>
        <position position="1"/>
    </location>
</feature>
<sequence>MLSFSLTPSLAFLFLQYFGSYHCEQKSEELIKIKQQMCRLLFELSILYIFSGLRWRFDQWTDLEVRR</sequence>
<dbReference type="EMBL" id="JAGKQH010000015">
    <property type="protein sequence ID" value="KAG6578968.1"/>
    <property type="molecule type" value="Genomic_DNA"/>
</dbReference>
<gene>
    <name evidence="1" type="ORF">SDJN03_23416</name>
</gene>
<name>A0AAV6MCL3_9ROSI</name>
<reference evidence="1 2" key="1">
    <citation type="journal article" date="2021" name="Hortic Res">
        <title>The domestication of Cucurbita argyrosperma as revealed by the genome of its wild relative.</title>
        <authorList>
            <person name="Barrera-Redondo J."/>
            <person name="Sanchez-de la Vega G."/>
            <person name="Aguirre-Liguori J.A."/>
            <person name="Castellanos-Morales G."/>
            <person name="Gutierrez-Guerrero Y.T."/>
            <person name="Aguirre-Dugua X."/>
            <person name="Aguirre-Planter E."/>
            <person name="Tenaillon M.I."/>
            <person name="Lira-Saade R."/>
            <person name="Eguiarte L.E."/>
        </authorList>
    </citation>
    <scope>NUCLEOTIDE SEQUENCE [LARGE SCALE GENOMIC DNA]</scope>
    <source>
        <strain evidence="1">JBR-2021</strain>
    </source>
</reference>
<accession>A0AAV6MCL3</accession>
<evidence type="ECO:0000313" key="1">
    <source>
        <dbReference type="EMBL" id="KAG6578968.1"/>
    </source>
</evidence>
<keyword evidence="2" id="KW-1185">Reference proteome</keyword>
<dbReference type="AlphaFoldDB" id="A0AAV6MCL3"/>
<evidence type="ECO:0000313" key="2">
    <source>
        <dbReference type="Proteomes" id="UP000685013"/>
    </source>
</evidence>
<comment type="caution">
    <text evidence="1">The sequence shown here is derived from an EMBL/GenBank/DDBJ whole genome shotgun (WGS) entry which is preliminary data.</text>
</comment>
<dbReference type="Proteomes" id="UP000685013">
    <property type="component" value="Chromosome 15"/>
</dbReference>
<protein>
    <submittedName>
        <fullName evidence="1">Uncharacterized protein</fullName>
    </submittedName>
</protein>